<organism evidence="2 3">
    <name type="scientific">Desulfonauticus submarinus</name>
    <dbReference type="NCBI Taxonomy" id="206665"/>
    <lineage>
        <taxon>Bacteria</taxon>
        <taxon>Pseudomonadati</taxon>
        <taxon>Thermodesulfobacteriota</taxon>
        <taxon>Desulfovibrionia</taxon>
        <taxon>Desulfovibrionales</taxon>
        <taxon>Desulfonauticaceae</taxon>
        <taxon>Desulfonauticus</taxon>
    </lineage>
</organism>
<proteinExistence type="predicted"/>
<dbReference type="AlphaFoldDB" id="A0A1H0EBF4"/>
<protein>
    <recommendedName>
        <fullName evidence="4">Outer membrane homotrimeric porin</fullName>
    </recommendedName>
</protein>
<dbReference type="STRING" id="206665.SAMN04488516_10749"/>
<name>A0A1H0EBF4_9BACT</name>
<evidence type="ECO:0008006" key="4">
    <source>
        <dbReference type="Google" id="ProtNLM"/>
    </source>
</evidence>
<dbReference type="NCBIfam" id="NF033939">
    <property type="entry name" value="DESULF_POR1"/>
    <property type="match status" value="1"/>
</dbReference>
<accession>A0A1H0EBF4</accession>
<keyword evidence="1" id="KW-0732">Signal</keyword>
<gene>
    <name evidence="2" type="ORF">SAMN04488516_10749</name>
</gene>
<feature type="signal peptide" evidence="1">
    <location>
        <begin position="1"/>
        <end position="21"/>
    </location>
</feature>
<sequence length="430" mass="46885">MKKLSILALVAAFILSTVAMASAVELKARGSWRAHANWTDNYDFQKTKKDNISEDDFNVYERARVWFEFVANENVKAVLGLEIGDIRWGDGGGEIGADAVAVEVKHAYLAFKLPNTDVNVSAGIQGVALPNNLGSAILDDDVASVVVSTPINDMIGLTLGWARPYDTNSSDGVNASAQDEEDLFFVVLPVKADGFAFKPFFAYAIIGKDIIEDTGKATAWWAGVSAQITMFDPIVILTDLNYGSLDAKTNELDASGWFFDLAVDYKMDMMTPEVFFIYSTGEDKKASNGSEMMPSVSPDITATPFGFDGSSFANGGALLGTAGTGVVALGFKLKDLSFIENVKHEFVFMYARGTSDKDYVENGNGDATLTTKDSFWEVDFNTKYQMYENLAAIVELGYAKANYDDKLGTRGDDYKNQAAWKAIVGVKYDF</sequence>
<dbReference type="Proteomes" id="UP000199602">
    <property type="component" value="Unassembled WGS sequence"/>
</dbReference>
<dbReference type="OrthoDB" id="5464498at2"/>
<evidence type="ECO:0000313" key="2">
    <source>
        <dbReference type="EMBL" id="SDN79700.1"/>
    </source>
</evidence>
<reference evidence="2 3" key="1">
    <citation type="submission" date="2016-10" db="EMBL/GenBank/DDBJ databases">
        <authorList>
            <person name="de Groot N.N."/>
        </authorList>
    </citation>
    <scope>NUCLEOTIDE SEQUENCE [LARGE SCALE GENOMIC DNA]</scope>
    <source>
        <strain evidence="2 3">DSM 15269</strain>
    </source>
</reference>
<keyword evidence="3" id="KW-1185">Reference proteome</keyword>
<feature type="chain" id="PRO_5011638521" description="Outer membrane homotrimeric porin" evidence="1">
    <location>
        <begin position="22"/>
        <end position="430"/>
    </location>
</feature>
<evidence type="ECO:0000256" key="1">
    <source>
        <dbReference type="SAM" id="SignalP"/>
    </source>
</evidence>
<dbReference type="EMBL" id="FNIN01000007">
    <property type="protein sequence ID" value="SDN79700.1"/>
    <property type="molecule type" value="Genomic_DNA"/>
</dbReference>
<dbReference type="RefSeq" id="WP_143338922.1">
    <property type="nucleotide sequence ID" value="NZ_FNIN01000007.1"/>
</dbReference>
<evidence type="ECO:0000313" key="3">
    <source>
        <dbReference type="Proteomes" id="UP000199602"/>
    </source>
</evidence>
<dbReference type="InterPro" id="IPR059232">
    <property type="entry name" value="Porin_put"/>
</dbReference>